<organism evidence="1 2">
    <name type="scientific">Acetobacter malorum</name>
    <dbReference type="NCBI Taxonomy" id="178901"/>
    <lineage>
        <taxon>Bacteria</taxon>
        <taxon>Pseudomonadati</taxon>
        <taxon>Pseudomonadota</taxon>
        <taxon>Alphaproteobacteria</taxon>
        <taxon>Acetobacterales</taxon>
        <taxon>Acetobacteraceae</taxon>
        <taxon>Acetobacter</taxon>
    </lineage>
</organism>
<gene>
    <name evidence="1" type="ORF">Amal_03039</name>
</gene>
<dbReference type="AlphaFoldDB" id="A0A177G9A1"/>
<evidence type="ECO:0000313" key="1">
    <source>
        <dbReference type="EMBL" id="OAG75935.1"/>
    </source>
</evidence>
<proteinExistence type="predicted"/>
<dbReference type="PATRIC" id="fig|178901.16.peg.3229"/>
<dbReference type="Proteomes" id="UP000077349">
    <property type="component" value="Unassembled WGS sequence"/>
</dbReference>
<evidence type="ECO:0000313" key="2">
    <source>
        <dbReference type="Proteomes" id="UP000077349"/>
    </source>
</evidence>
<evidence type="ECO:0008006" key="3">
    <source>
        <dbReference type="Google" id="ProtNLM"/>
    </source>
</evidence>
<protein>
    <recommendedName>
        <fullName evidence="3">Rap1a immunity protein domain-containing protein</fullName>
    </recommendedName>
</protein>
<comment type="caution">
    <text evidence="1">The sequence shown here is derived from an EMBL/GenBank/DDBJ whole genome shotgun (WGS) entry which is preliminary data.</text>
</comment>
<dbReference type="EMBL" id="LVHD01000019">
    <property type="protein sequence ID" value="OAG75935.1"/>
    <property type="molecule type" value="Genomic_DNA"/>
</dbReference>
<sequence>MRYMTHFLICAFALVINNNYGLAGETGKSSSKIWHMVAGIASDSCGEFYEKYKPQIEDYYHIRTIFFIEGFLTAYNYQEALHNKNHISSIGQSTDETSIALMMHNYCLKYPADRVSNAITNTVINLKEIEN</sequence>
<name>A0A177G9A1_9PROT</name>
<reference evidence="1 2" key="1">
    <citation type="submission" date="2016-03" db="EMBL/GenBank/DDBJ databases">
        <title>Draft genome sequence of Acetobacter malorum CECT 7742, a strain isolated from strawberry vinegar.</title>
        <authorList>
            <person name="Sainz F."/>
            <person name="Mas A."/>
            <person name="Torija M.J."/>
        </authorList>
    </citation>
    <scope>NUCLEOTIDE SEQUENCE [LARGE SCALE GENOMIC DNA]</scope>
    <source>
        <strain evidence="1 2">CECT 7742</strain>
    </source>
</reference>
<accession>A0A177G9A1</accession>